<accession>A0A8S5RPN3</accession>
<dbReference type="Gene3D" id="1.10.10.10">
    <property type="entry name" value="Winged helix-like DNA-binding domain superfamily/Winged helix DNA-binding domain"/>
    <property type="match status" value="1"/>
</dbReference>
<dbReference type="Gene3D" id="3.40.1440.10">
    <property type="entry name" value="GIY-YIG endonuclease"/>
    <property type="match status" value="1"/>
</dbReference>
<reference evidence="1" key="1">
    <citation type="journal article" date="2021" name="Proc. Natl. Acad. Sci. U.S.A.">
        <title>A Catalog of Tens of Thousands of Viruses from Human Metagenomes Reveals Hidden Associations with Chronic Diseases.</title>
        <authorList>
            <person name="Tisza M.J."/>
            <person name="Buck C.B."/>
        </authorList>
    </citation>
    <scope>NUCLEOTIDE SEQUENCE</scope>
    <source>
        <strain evidence="1">Ctrcb4</strain>
    </source>
</reference>
<sequence>MELKYIVYVTVNLCNGKLYFGVHRTNPDIFDGYIGCGIYRQSNAIKKYPLHTAVKKYGYDNFRRTIIQIFPDTDEGKKQAYDLEAQLVNTTLLRSKNVYNSKVGGEGGCNIEQKRVYKYSLDGEFLQSYKSINEAALSLVTNSDLYTIIKSIRNNCLGYSSSAYNFF</sequence>
<dbReference type="EMBL" id="BK059132">
    <property type="protein sequence ID" value="DAE33045.1"/>
    <property type="molecule type" value="Genomic_DNA"/>
</dbReference>
<protein>
    <submittedName>
        <fullName evidence="1">Intron associated endonuclease</fullName>
    </submittedName>
</protein>
<keyword evidence="1" id="KW-0255">Endonuclease</keyword>
<dbReference type="SUPFAM" id="SSF82771">
    <property type="entry name" value="GIY-YIG endonuclease"/>
    <property type="match status" value="1"/>
</dbReference>
<dbReference type="InterPro" id="IPR035901">
    <property type="entry name" value="GIY-YIG_endonuc_sf"/>
</dbReference>
<dbReference type="GO" id="GO:0004519">
    <property type="term" value="F:endonuclease activity"/>
    <property type="evidence" value="ECO:0007669"/>
    <property type="project" value="UniProtKB-KW"/>
</dbReference>
<keyword evidence="1" id="KW-0540">Nuclease</keyword>
<proteinExistence type="predicted"/>
<evidence type="ECO:0000313" key="1">
    <source>
        <dbReference type="EMBL" id="DAE33045.1"/>
    </source>
</evidence>
<keyword evidence="1" id="KW-0378">Hydrolase</keyword>
<name>A0A8S5RPN3_9VIRU</name>
<dbReference type="InterPro" id="IPR036388">
    <property type="entry name" value="WH-like_DNA-bd_sf"/>
</dbReference>
<organism evidence="1">
    <name type="scientific">virus sp. ctrcb4</name>
    <dbReference type="NCBI Taxonomy" id="2825824"/>
    <lineage>
        <taxon>Viruses</taxon>
    </lineage>
</organism>